<sequence length="75" mass="9059">MPRKSRYCNRTTRSSTNTPLFEALELEESIREVELWQERTTDGAQRNWELGSRYERVLTERNRLRARVEDLEESL</sequence>
<evidence type="ECO:0000313" key="2">
    <source>
        <dbReference type="Proteomes" id="UP000789366"/>
    </source>
</evidence>
<dbReference type="EMBL" id="CAJVPW010005963">
    <property type="protein sequence ID" value="CAG8562750.1"/>
    <property type="molecule type" value="Genomic_DNA"/>
</dbReference>
<comment type="caution">
    <text evidence="1">The sequence shown here is derived from an EMBL/GenBank/DDBJ whole genome shotgun (WGS) entry which is preliminary data.</text>
</comment>
<reference evidence="1" key="1">
    <citation type="submission" date="2021-06" db="EMBL/GenBank/DDBJ databases">
        <authorList>
            <person name="Kallberg Y."/>
            <person name="Tangrot J."/>
            <person name="Rosling A."/>
        </authorList>
    </citation>
    <scope>NUCLEOTIDE SEQUENCE</scope>
    <source>
        <strain evidence="1">28 12/20/2015</strain>
    </source>
</reference>
<name>A0ACA9M0Z6_9GLOM</name>
<protein>
    <submittedName>
        <fullName evidence="1">11534_t:CDS:1</fullName>
    </submittedName>
</protein>
<keyword evidence="2" id="KW-1185">Reference proteome</keyword>
<feature type="non-terminal residue" evidence="1">
    <location>
        <position position="1"/>
    </location>
</feature>
<accession>A0ACA9M0Z6</accession>
<organism evidence="1 2">
    <name type="scientific">Cetraspora pellucida</name>
    <dbReference type="NCBI Taxonomy" id="1433469"/>
    <lineage>
        <taxon>Eukaryota</taxon>
        <taxon>Fungi</taxon>
        <taxon>Fungi incertae sedis</taxon>
        <taxon>Mucoromycota</taxon>
        <taxon>Glomeromycotina</taxon>
        <taxon>Glomeromycetes</taxon>
        <taxon>Diversisporales</taxon>
        <taxon>Gigasporaceae</taxon>
        <taxon>Cetraspora</taxon>
    </lineage>
</organism>
<proteinExistence type="predicted"/>
<feature type="non-terminal residue" evidence="1">
    <location>
        <position position="75"/>
    </location>
</feature>
<dbReference type="Proteomes" id="UP000789366">
    <property type="component" value="Unassembled WGS sequence"/>
</dbReference>
<evidence type="ECO:0000313" key="1">
    <source>
        <dbReference type="EMBL" id="CAG8562750.1"/>
    </source>
</evidence>
<gene>
    <name evidence="1" type="ORF">SPELUC_LOCUS5673</name>
</gene>